<proteinExistence type="predicted"/>
<reference evidence="1" key="1">
    <citation type="submission" date="2022-06" db="EMBL/GenBank/DDBJ databases">
        <authorList>
            <consortium name="SYNGENTA / RWTH Aachen University"/>
        </authorList>
    </citation>
    <scope>NUCLEOTIDE SEQUENCE</scope>
</reference>
<protein>
    <recommendedName>
        <fullName evidence="3">Peptidase A2 domain-containing protein</fullName>
    </recommendedName>
</protein>
<dbReference type="EMBL" id="CALTRL010006350">
    <property type="protein sequence ID" value="CAH7690628.1"/>
    <property type="molecule type" value="Genomic_DNA"/>
</dbReference>
<organism evidence="1 2">
    <name type="scientific">Phakopsora pachyrhizi</name>
    <name type="common">Asian soybean rust disease fungus</name>
    <dbReference type="NCBI Taxonomy" id="170000"/>
    <lineage>
        <taxon>Eukaryota</taxon>
        <taxon>Fungi</taxon>
        <taxon>Dikarya</taxon>
        <taxon>Basidiomycota</taxon>
        <taxon>Pucciniomycotina</taxon>
        <taxon>Pucciniomycetes</taxon>
        <taxon>Pucciniales</taxon>
        <taxon>Phakopsoraceae</taxon>
        <taxon>Phakopsora</taxon>
    </lineage>
</organism>
<name>A0AAV0BVD6_PHAPC</name>
<sequence>MTRKRVPSGVYVAQVPSGVVDWEADPDVENPRFCTPLGFLEAAGLVDSGSMINVIPEELARKWGLAMVGPLNHLGRSGGRMPFLMDLEARLEYEEAATAAKAASIPESLPEPD</sequence>
<comment type="caution">
    <text evidence="1">The sequence shown here is derived from an EMBL/GenBank/DDBJ whole genome shotgun (WGS) entry which is preliminary data.</text>
</comment>
<evidence type="ECO:0000313" key="1">
    <source>
        <dbReference type="EMBL" id="CAH7690628.1"/>
    </source>
</evidence>
<dbReference type="AlphaFoldDB" id="A0AAV0BVD6"/>
<accession>A0AAV0BVD6</accession>
<evidence type="ECO:0000313" key="2">
    <source>
        <dbReference type="Proteomes" id="UP001153365"/>
    </source>
</evidence>
<gene>
    <name evidence="1" type="ORF">PPACK8108_LOCUS26033</name>
</gene>
<dbReference type="Proteomes" id="UP001153365">
    <property type="component" value="Unassembled WGS sequence"/>
</dbReference>
<keyword evidence="2" id="KW-1185">Reference proteome</keyword>
<evidence type="ECO:0008006" key="3">
    <source>
        <dbReference type="Google" id="ProtNLM"/>
    </source>
</evidence>